<feature type="non-terminal residue" evidence="7">
    <location>
        <position position="1"/>
    </location>
</feature>
<evidence type="ECO:0000256" key="6">
    <source>
        <dbReference type="ARBA" id="ARBA00023235"/>
    </source>
</evidence>
<dbReference type="GO" id="GO:0006094">
    <property type="term" value="P:gluconeogenesis"/>
    <property type="evidence" value="ECO:0007669"/>
    <property type="project" value="UniProtKB-KW"/>
</dbReference>
<protein>
    <recommendedName>
        <fullName evidence="2">triose-phosphate isomerase</fullName>
        <ecNumber evidence="2">5.3.1.1</ecNumber>
    </recommendedName>
</protein>
<evidence type="ECO:0000256" key="1">
    <source>
        <dbReference type="ARBA" id="ARBA00004680"/>
    </source>
</evidence>
<dbReference type="GO" id="GO:0005829">
    <property type="term" value="C:cytosol"/>
    <property type="evidence" value="ECO:0007669"/>
    <property type="project" value="TreeGrafter"/>
</dbReference>
<dbReference type="InterPro" id="IPR022896">
    <property type="entry name" value="TrioseP_Isoase_bac/euk"/>
</dbReference>
<keyword evidence="6" id="KW-0413">Isomerase</keyword>
<dbReference type="AlphaFoldDB" id="X0W4M5"/>
<evidence type="ECO:0000313" key="7">
    <source>
        <dbReference type="EMBL" id="GAG25480.1"/>
    </source>
</evidence>
<name>X0W4M5_9ZZZZ</name>
<dbReference type="HAMAP" id="MF_00147_B">
    <property type="entry name" value="TIM_B"/>
    <property type="match status" value="1"/>
</dbReference>
<comment type="caution">
    <text evidence="7">The sequence shown here is derived from an EMBL/GenBank/DDBJ whole genome shotgun (WGS) entry which is preliminary data.</text>
</comment>
<dbReference type="PROSITE" id="PS00171">
    <property type="entry name" value="TIM_1"/>
    <property type="match status" value="1"/>
</dbReference>
<gene>
    <name evidence="7" type="ORF">S01H1_59177</name>
</gene>
<dbReference type="CDD" id="cd00311">
    <property type="entry name" value="TIM"/>
    <property type="match status" value="1"/>
</dbReference>
<dbReference type="PROSITE" id="PS51440">
    <property type="entry name" value="TIM_2"/>
    <property type="match status" value="1"/>
</dbReference>
<dbReference type="InterPro" id="IPR013785">
    <property type="entry name" value="Aldolase_TIM"/>
</dbReference>
<dbReference type="GO" id="GO:0046166">
    <property type="term" value="P:glyceraldehyde-3-phosphate biosynthetic process"/>
    <property type="evidence" value="ECO:0007669"/>
    <property type="project" value="TreeGrafter"/>
</dbReference>
<dbReference type="NCBIfam" id="TIGR00419">
    <property type="entry name" value="tim"/>
    <property type="match status" value="1"/>
</dbReference>
<accession>X0W4M5</accession>
<dbReference type="PANTHER" id="PTHR21139">
    <property type="entry name" value="TRIOSEPHOSPHATE ISOMERASE"/>
    <property type="match status" value="1"/>
</dbReference>
<sequence>NKTPEEAGAFIEVFLPNLADSTSVEVLLIPPYTSLESAGHRLAGSPVRLGAQDLFHEASGAYTGAISAPMLAACGCRYVLVGHSERRHVFGDDDAIVRQKRVAALDGSLFPILCVGETLAERRSGETEAVLTRQLSTVLAGIEAGTMERIVIAYEPVWAIGTGETATPGQAQEAIGRIRGWLSDRFDEPTAERIRILYGGSVKPENAADLLARSDIDGALVGGASLDPDAYAAIVDAGRRAEEER</sequence>
<proteinExistence type="inferred from homology"/>
<evidence type="ECO:0000256" key="3">
    <source>
        <dbReference type="ARBA" id="ARBA00022432"/>
    </source>
</evidence>
<dbReference type="Pfam" id="PF00121">
    <property type="entry name" value="TIM"/>
    <property type="match status" value="1"/>
</dbReference>
<reference evidence="7" key="1">
    <citation type="journal article" date="2014" name="Front. Microbiol.">
        <title>High frequency of phylogenetically diverse reductive dehalogenase-homologous genes in deep subseafloor sedimentary metagenomes.</title>
        <authorList>
            <person name="Kawai M."/>
            <person name="Futagami T."/>
            <person name="Toyoda A."/>
            <person name="Takaki Y."/>
            <person name="Nishi S."/>
            <person name="Hori S."/>
            <person name="Arai W."/>
            <person name="Tsubouchi T."/>
            <person name="Morono Y."/>
            <person name="Uchiyama I."/>
            <person name="Ito T."/>
            <person name="Fujiyama A."/>
            <person name="Inagaki F."/>
            <person name="Takami H."/>
        </authorList>
    </citation>
    <scope>NUCLEOTIDE SEQUENCE</scope>
    <source>
        <strain evidence="7">Expedition CK06-06</strain>
    </source>
</reference>
<evidence type="ECO:0000256" key="5">
    <source>
        <dbReference type="ARBA" id="ARBA00023152"/>
    </source>
</evidence>
<dbReference type="EC" id="5.3.1.1" evidence="2"/>
<keyword evidence="3" id="KW-0312">Gluconeogenesis</keyword>
<evidence type="ECO:0000256" key="4">
    <source>
        <dbReference type="ARBA" id="ARBA00022490"/>
    </source>
</evidence>
<dbReference type="InterPro" id="IPR000652">
    <property type="entry name" value="Triosephosphate_isomerase"/>
</dbReference>
<dbReference type="GO" id="GO:0004807">
    <property type="term" value="F:triose-phosphate isomerase activity"/>
    <property type="evidence" value="ECO:0007669"/>
    <property type="project" value="UniProtKB-EC"/>
</dbReference>
<keyword evidence="5" id="KW-0324">Glycolysis</keyword>
<dbReference type="InterPro" id="IPR035990">
    <property type="entry name" value="TIM_sf"/>
</dbReference>
<keyword evidence="4" id="KW-0963">Cytoplasm</keyword>
<comment type="pathway">
    <text evidence="1">Carbohydrate degradation; glycolysis; D-glyceraldehyde 3-phosphate from glycerone phosphate: step 1/1.</text>
</comment>
<dbReference type="PANTHER" id="PTHR21139:SF42">
    <property type="entry name" value="TRIOSEPHOSPHATE ISOMERASE"/>
    <property type="match status" value="1"/>
</dbReference>
<dbReference type="GO" id="GO:0019563">
    <property type="term" value="P:glycerol catabolic process"/>
    <property type="evidence" value="ECO:0007669"/>
    <property type="project" value="TreeGrafter"/>
</dbReference>
<dbReference type="Gene3D" id="3.20.20.70">
    <property type="entry name" value="Aldolase class I"/>
    <property type="match status" value="1"/>
</dbReference>
<dbReference type="FunFam" id="3.20.20.70:FF:000016">
    <property type="entry name" value="Triosephosphate isomerase"/>
    <property type="match status" value="1"/>
</dbReference>
<dbReference type="InterPro" id="IPR020861">
    <property type="entry name" value="Triosephosphate_isomerase_AS"/>
</dbReference>
<dbReference type="GO" id="GO:0006096">
    <property type="term" value="P:glycolytic process"/>
    <property type="evidence" value="ECO:0007669"/>
    <property type="project" value="UniProtKB-KW"/>
</dbReference>
<dbReference type="SUPFAM" id="SSF51351">
    <property type="entry name" value="Triosephosphate isomerase (TIM)"/>
    <property type="match status" value="1"/>
</dbReference>
<dbReference type="EMBL" id="BARS01038691">
    <property type="protein sequence ID" value="GAG25480.1"/>
    <property type="molecule type" value="Genomic_DNA"/>
</dbReference>
<organism evidence="7">
    <name type="scientific">marine sediment metagenome</name>
    <dbReference type="NCBI Taxonomy" id="412755"/>
    <lineage>
        <taxon>unclassified sequences</taxon>
        <taxon>metagenomes</taxon>
        <taxon>ecological metagenomes</taxon>
    </lineage>
</organism>
<evidence type="ECO:0000256" key="2">
    <source>
        <dbReference type="ARBA" id="ARBA00011940"/>
    </source>
</evidence>